<evidence type="ECO:0000256" key="1">
    <source>
        <dbReference type="SAM" id="Phobius"/>
    </source>
</evidence>
<dbReference type="Gene3D" id="3.90.550.50">
    <property type="match status" value="2"/>
</dbReference>
<name>A0A5C7I1V5_9ROSI</name>
<dbReference type="Pfam" id="PF04646">
    <property type="entry name" value="DUF604"/>
    <property type="match status" value="2"/>
</dbReference>
<organism evidence="2 3">
    <name type="scientific">Acer yangbiense</name>
    <dbReference type="NCBI Taxonomy" id="1000413"/>
    <lineage>
        <taxon>Eukaryota</taxon>
        <taxon>Viridiplantae</taxon>
        <taxon>Streptophyta</taxon>
        <taxon>Embryophyta</taxon>
        <taxon>Tracheophyta</taxon>
        <taxon>Spermatophyta</taxon>
        <taxon>Magnoliopsida</taxon>
        <taxon>eudicotyledons</taxon>
        <taxon>Gunneridae</taxon>
        <taxon>Pentapetalae</taxon>
        <taxon>rosids</taxon>
        <taxon>malvids</taxon>
        <taxon>Sapindales</taxon>
        <taxon>Sapindaceae</taxon>
        <taxon>Hippocastanoideae</taxon>
        <taxon>Acereae</taxon>
        <taxon>Acer</taxon>
    </lineage>
</organism>
<sequence>MKMPLKDPENLSISSKDPIMKNRASLTLPKLMFCFIILTSLTCAFYSLKLLFSSNSNSNQEPLIQSIVRQSNPQKALPQPGSSPNPETLEKTSLKHIVFGIGTSSNTWKHRKEYIKYWWRPNEMRGHVWMDQPIIKNNTDDHDDAHLLPPIKISSDTSKFMYRNPRGTRDAIRISRIVSETLRMGMEDVRWFVMGDDDTVFITDNLVRVLSKYDHNQFYYIGSTSESHVQNMDFSYGMAYGGGGFAISYPLAKALSKMQDKCLHRYPNLYSSDQRIHACLSELGVPLTREPGFHQCDLYVNIFGLLAAHPITPLVSLHHLDIVGPIFPNMDRVESLKRLKVSLNLDSAGLIQQSFCYDISRNWTVSVSWGYAVQILQGNIPAREMEVPVRTFFDWNGVGGENSFSFNTRPVSMDPCQKPSLYFVSNSLYNPKTNQTASEYVRFRVPNKKCRWKTADPARISRLEVYKKPDPTMWDRAPRRNCCRILPTKKKRTLVIDVGVCRDGLPLDNKASWPACIIPAREILEIPVRTFLDWNGVGDDTVFVVADNNLVRVSSKYDHNQFYYIGSTLESHMQNMDFSYGMAYGGGGFAISYPLEKAKMQDECLHRYPNLYGSDQSIYACLAELGVPLTREPGFHQAPRGNCCRILPTKKKRSLVIDVGVVRPLKSSDCLKLKEI</sequence>
<dbReference type="InterPro" id="IPR006740">
    <property type="entry name" value="DUF604"/>
</dbReference>
<keyword evidence="1" id="KW-0812">Transmembrane</keyword>
<dbReference type="AlphaFoldDB" id="A0A5C7I1V5"/>
<dbReference type="PANTHER" id="PTHR10811">
    <property type="entry name" value="FRINGE-RELATED"/>
    <property type="match status" value="1"/>
</dbReference>
<evidence type="ECO:0000313" key="2">
    <source>
        <dbReference type="EMBL" id="TXG62919.1"/>
    </source>
</evidence>
<dbReference type="FunFam" id="3.90.550.50:FF:000006">
    <property type="entry name" value="Fringe-related protein-like"/>
    <property type="match status" value="1"/>
</dbReference>
<keyword evidence="1" id="KW-1133">Transmembrane helix</keyword>
<keyword evidence="1" id="KW-0472">Membrane</keyword>
<dbReference type="EMBL" id="VAHF01000004">
    <property type="protein sequence ID" value="TXG62919.1"/>
    <property type="molecule type" value="Genomic_DNA"/>
</dbReference>
<reference evidence="3" key="1">
    <citation type="journal article" date="2019" name="Gigascience">
        <title>De novo genome assembly of the endangered Acer yangbiense, a plant species with extremely small populations endemic to Yunnan Province, China.</title>
        <authorList>
            <person name="Yang J."/>
            <person name="Wariss H.M."/>
            <person name="Tao L."/>
            <person name="Zhang R."/>
            <person name="Yun Q."/>
            <person name="Hollingsworth P."/>
            <person name="Dao Z."/>
            <person name="Luo G."/>
            <person name="Guo H."/>
            <person name="Ma Y."/>
            <person name="Sun W."/>
        </authorList>
    </citation>
    <scope>NUCLEOTIDE SEQUENCE [LARGE SCALE GENOMIC DNA]</scope>
    <source>
        <strain evidence="3">cv. Malutang</strain>
    </source>
</reference>
<comment type="caution">
    <text evidence="2">The sequence shown here is derived from an EMBL/GenBank/DDBJ whole genome shotgun (WGS) entry which is preliminary data.</text>
</comment>
<keyword evidence="3" id="KW-1185">Reference proteome</keyword>
<gene>
    <name evidence="2" type="ORF">EZV62_009913</name>
</gene>
<accession>A0A5C7I1V5</accession>
<proteinExistence type="predicted"/>
<evidence type="ECO:0000313" key="3">
    <source>
        <dbReference type="Proteomes" id="UP000323000"/>
    </source>
</evidence>
<dbReference type="OrthoDB" id="421979at2759"/>
<protein>
    <submittedName>
        <fullName evidence="2">Uncharacterized protein</fullName>
    </submittedName>
</protein>
<dbReference type="Proteomes" id="UP000323000">
    <property type="component" value="Chromosome 4"/>
</dbReference>
<feature type="transmembrane region" description="Helical" evidence="1">
    <location>
        <begin position="31"/>
        <end position="52"/>
    </location>
</feature>